<comment type="function">
    <text evidence="7">Catalyzes the NADPH-dependent reduction of L-glutamate 5-phosphate into L-glutamate 5-semialdehyde and phosphate. The product spontaneously undergoes cyclization to form 1-pyrroline-5-carboxylate.</text>
</comment>
<dbReference type="Pfam" id="PF00171">
    <property type="entry name" value="Aldedh"/>
    <property type="match status" value="1"/>
</dbReference>
<dbReference type="GO" id="GO:0004350">
    <property type="term" value="F:glutamate-5-semialdehyde dehydrogenase activity"/>
    <property type="evidence" value="ECO:0007669"/>
    <property type="project" value="UniProtKB-UniRule"/>
</dbReference>
<keyword evidence="4 7" id="KW-0521">NADP</keyword>
<dbReference type="PROSITE" id="PS01223">
    <property type="entry name" value="PROA"/>
    <property type="match status" value="1"/>
</dbReference>
<dbReference type="InterPro" id="IPR016163">
    <property type="entry name" value="Ald_DH_C"/>
</dbReference>
<dbReference type="NCBIfam" id="TIGR00407">
    <property type="entry name" value="proA"/>
    <property type="match status" value="1"/>
</dbReference>
<dbReference type="InterPro" id="IPR016162">
    <property type="entry name" value="Ald_DH_N"/>
</dbReference>
<dbReference type="PANTHER" id="PTHR11063">
    <property type="entry name" value="GLUTAMATE SEMIALDEHYDE DEHYDROGENASE"/>
    <property type="match status" value="1"/>
</dbReference>
<dbReference type="EMBL" id="SNXO01000004">
    <property type="protein sequence ID" value="TDP59149.1"/>
    <property type="molecule type" value="Genomic_DNA"/>
</dbReference>
<dbReference type="InterPro" id="IPR000965">
    <property type="entry name" value="GPR_dom"/>
</dbReference>
<accession>A0A4R6QCP8</accession>
<dbReference type="FunFam" id="3.40.309.10:FF:000006">
    <property type="entry name" value="Gamma-glutamyl phosphate reductase"/>
    <property type="match status" value="1"/>
</dbReference>
<dbReference type="InterPro" id="IPR015590">
    <property type="entry name" value="Aldehyde_DH_dom"/>
</dbReference>
<evidence type="ECO:0000256" key="5">
    <source>
        <dbReference type="ARBA" id="ARBA00023002"/>
    </source>
</evidence>
<keyword evidence="3 7" id="KW-0641">Proline biosynthesis</keyword>
<dbReference type="AlphaFoldDB" id="A0A4R6QCP8"/>
<dbReference type="InterPro" id="IPR016161">
    <property type="entry name" value="Ald_DH/histidinol_DH"/>
</dbReference>
<dbReference type="Gene3D" id="3.40.605.10">
    <property type="entry name" value="Aldehyde Dehydrogenase, Chain A, domain 1"/>
    <property type="match status" value="1"/>
</dbReference>
<sequence>MTELEKMGARARAVAKTLRTISADSKTTALEAVASAIIEHADTILSANAEDLTDAKANGMSESMQDRLLLTKERIGDMSAGVMAVSKWPDPVGKVLEEYDRPNGLHIKKVSVPLGVIGIIFESRPNVTSDCAALCIRAGNVVILRGGKEAYRSNLAITKVMRKALTGAGLPEDCVQLVTDTSRDSATEMMNLTGYLDVLIPRGGAGLIRSVVDNAKVPVIETGAGNCHIYVDKAADIDMAADIVFNAKTSRPSVCNAAEKLLVHRAIADKALPVIAAKLQSGNVELHGDPASKTIFSHMKAATDEDWGREYVDLIMGVKVVDSIDEAIDHIERYSTHHSDCIITEDQSAAEKFMAGVDSAAVYWNASTRFTDGGEMGLGAEIGISTQKLHARGPMGVNQLVTYKYEITGHGQTR</sequence>
<feature type="domain" description="Aldehyde dehydrogenase" evidence="8">
    <location>
        <begin position="3"/>
        <end position="290"/>
    </location>
</feature>
<organism evidence="9 10">
    <name type="scientific">Aminicella lysinilytica</name>
    <dbReference type="NCBI Taxonomy" id="433323"/>
    <lineage>
        <taxon>Bacteria</taxon>
        <taxon>Bacillati</taxon>
        <taxon>Bacillota</taxon>
        <taxon>Clostridia</taxon>
        <taxon>Peptostreptococcales</taxon>
        <taxon>Anaerovoracaceae</taxon>
        <taxon>Aminicella</taxon>
    </lineage>
</organism>
<evidence type="ECO:0000313" key="10">
    <source>
        <dbReference type="Proteomes" id="UP000295500"/>
    </source>
</evidence>
<proteinExistence type="inferred from homology"/>
<dbReference type="PANTHER" id="PTHR11063:SF8">
    <property type="entry name" value="DELTA-1-PYRROLINE-5-CARBOXYLATE SYNTHASE"/>
    <property type="match status" value="1"/>
</dbReference>
<dbReference type="EC" id="1.2.1.41" evidence="7"/>
<evidence type="ECO:0000259" key="8">
    <source>
        <dbReference type="Pfam" id="PF00171"/>
    </source>
</evidence>
<keyword evidence="10" id="KW-1185">Reference proteome</keyword>
<dbReference type="SUPFAM" id="SSF53720">
    <property type="entry name" value="ALDH-like"/>
    <property type="match status" value="1"/>
</dbReference>
<evidence type="ECO:0000256" key="6">
    <source>
        <dbReference type="ARBA" id="ARBA00049024"/>
    </source>
</evidence>
<gene>
    <name evidence="7" type="primary">proA</name>
    <name evidence="9" type="ORF">EV211_10482</name>
</gene>
<dbReference type="OrthoDB" id="9809970at2"/>
<dbReference type="GO" id="GO:0050661">
    <property type="term" value="F:NADP binding"/>
    <property type="evidence" value="ECO:0007669"/>
    <property type="project" value="InterPro"/>
</dbReference>
<name>A0A4R6QCP8_9FIRM</name>
<dbReference type="PIRSF" id="PIRSF000151">
    <property type="entry name" value="GPR"/>
    <property type="match status" value="1"/>
</dbReference>
<comment type="caution">
    <text evidence="9">The sequence shown here is derived from an EMBL/GenBank/DDBJ whole genome shotgun (WGS) entry which is preliminary data.</text>
</comment>
<dbReference type="RefSeq" id="WP_133527752.1">
    <property type="nucleotide sequence ID" value="NZ_SNXO01000004.1"/>
</dbReference>
<dbReference type="Gene3D" id="3.40.309.10">
    <property type="entry name" value="Aldehyde Dehydrogenase, Chain A, domain 2"/>
    <property type="match status" value="1"/>
</dbReference>
<protein>
    <recommendedName>
        <fullName evidence="7">Gamma-glutamyl phosphate reductase</fullName>
        <shortName evidence="7">GPR</shortName>
        <ecNumber evidence="7">1.2.1.41</ecNumber>
    </recommendedName>
    <alternativeName>
        <fullName evidence="7">Glutamate-5-semialdehyde dehydrogenase</fullName>
    </alternativeName>
    <alternativeName>
        <fullName evidence="7">Glutamyl-gamma-semialdehyde dehydrogenase</fullName>
        <shortName evidence="7">GSA dehydrogenase</shortName>
    </alternativeName>
</protein>
<keyword evidence="7" id="KW-0963">Cytoplasm</keyword>
<evidence type="ECO:0000313" key="9">
    <source>
        <dbReference type="EMBL" id="TDP59149.1"/>
    </source>
</evidence>
<keyword evidence="5 7" id="KW-0560">Oxidoreductase</keyword>
<evidence type="ECO:0000256" key="2">
    <source>
        <dbReference type="ARBA" id="ARBA00022605"/>
    </source>
</evidence>
<dbReference type="NCBIfam" id="NF001221">
    <property type="entry name" value="PRK00197.1"/>
    <property type="match status" value="1"/>
</dbReference>
<dbReference type="InterPro" id="IPR020593">
    <property type="entry name" value="G-glutamylP_reductase_CS"/>
</dbReference>
<dbReference type="GO" id="GO:0005737">
    <property type="term" value="C:cytoplasm"/>
    <property type="evidence" value="ECO:0007669"/>
    <property type="project" value="UniProtKB-SubCell"/>
</dbReference>
<dbReference type="UniPathway" id="UPA00098">
    <property type="reaction ID" value="UER00360"/>
</dbReference>
<dbReference type="GO" id="GO:0055129">
    <property type="term" value="P:L-proline biosynthetic process"/>
    <property type="evidence" value="ECO:0007669"/>
    <property type="project" value="UniProtKB-UniRule"/>
</dbReference>
<dbReference type="HAMAP" id="MF_00412">
    <property type="entry name" value="ProA"/>
    <property type="match status" value="1"/>
</dbReference>
<dbReference type="InterPro" id="IPR012134">
    <property type="entry name" value="Glu-5-SA_DH"/>
</dbReference>
<evidence type="ECO:0000256" key="3">
    <source>
        <dbReference type="ARBA" id="ARBA00022650"/>
    </source>
</evidence>
<keyword evidence="2 7" id="KW-0028">Amino-acid biosynthesis</keyword>
<dbReference type="Proteomes" id="UP000295500">
    <property type="component" value="Unassembled WGS sequence"/>
</dbReference>
<evidence type="ECO:0000256" key="4">
    <source>
        <dbReference type="ARBA" id="ARBA00022857"/>
    </source>
</evidence>
<comment type="pathway">
    <text evidence="1 7">Amino-acid biosynthesis; L-proline biosynthesis; L-glutamate 5-semialdehyde from L-glutamate: step 2/2.</text>
</comment>
<comment type="catalytic activity">
    <reaction evidence="6 7">
        <text>L-glutamate 5-semialdehyde + phosphate + NADP(+) = L-glutamyl 5-phosphate + NADPH + H(+)</text>
        <dbReference type="Rhea" id="RHEA:19541"/>
        <dbReference type="ChEBI" id="CHEBI:15378"/>
        <dbReference type="ChEBI" id="CHEBI:43474"/>
        <dbReference type="ChEBI" id="CHEBI:57783"/>
        <dbReference type="ChEBI" id="CHEBI:58066"/>
        <dbReference type="ChEBI" id="CHEBI:58274"/>
        <dbReference type="ChEBI" id="CHEBI:58349"/>
        <dbReference type="EC" id="1.2.1.41"/>
    </reaction>
</comment>
<dbReference type="CDD" id="cd07079">
    <property type="entry name" value="ALDH_F18-19_ProA-GPR"/>
    <property type="match status" value="1"/>
</dbReference>
<evidence type="ECO:0000256" key="1">
    <source>
        <dbReference type="ARBA" id="ARBA00004985"/>
    </source>
</evidence>
<comment type="subcellular location">
    <subcellularLocation>
        <location evidence="7">Cytoplasm</location>
    </subcellularLocation>
</comment>
<comment type="similarity">
    <text evidence="7">Belongs to the gamma-glutamyl phosphate reductase family.</text>
</comment>
<evidence type="ECO:0000256" key="7">
    <source>
        <dbReference type="HAMAP-Rule" id="MF_00412"/>
    </source>
</evidence>
<reference evidence="9 10" key="1">
    <citation type="submission" date="2019-03" db="EMBL/GenBank/DDBJ databases">
        <title>Genomic Encyclopedia of Type Strains, Phase IV (KMG-IV): sequencing the most valuable type-strain genomes for metagenomic binning, comparative biology and taxonomic classification.</title>
        <authorList>
            <person name="Goeker M."/>
        </authorList>
    </citation>
    <scope>NUCLEOTIDE SEQUENCE [LARGE SCALE GENOMIC DNA]</scope>
    <source>
        <strain evidence="9 10">DSM 28287</strain>
    </source>
</reference>